<dbReference type="EMBL" id="CAJHNJ030000059">
    <property type="protein sequence ID" value="CAG9133245.1"/>
    <property type="molecule type" value="Genomic_DNA"/>
</dbReference>
<keyword evidence="3" id="KW-1185">Reference proteome</keyword>
<name>A0A8S4FXC5_PLUXY</name>
<organism evidence="2 3">
    <name type="scientific">Plutella xylostella</name>
    <name type="common">Diamondback moth</name>
    <name type="synonym">Plutella maculipennis</name>
    <dbReference type="NCBI Taxonomy" id="51655"/>
    <lineage>
        <taxon>Eukaryota</taxon>
        <taxon>Metazoa</taxon>
        <taxon>Ecdysozoa</taxon>
        <taxon>Arthropoda</taxon>
        <taxon>Hexapoda</taxon>
        <taxon>Insecta</taxon>
        <taxon>Pterygota</taxon>
        <taxon>Neoptera</taxon>
        <taxon>Endopterygota</taxon>
        <taxon>Lepidoptera</taxon>
        <taxon>Glossata</taxon>
        <taxon>Ditrysia</taxon>
        <taxon>Yponomeutoidea</taxon>
        <taxon>Plutellidae</taxon>
        <taxon>Plutella</taxon>
    </lineage>
</organism>
<evidence type="ECO:0000313" key="2">
    <source>
        <dbReference type="EMBL" id="CAG9133245.1"/>
    </source>
</evidence>
<proteinExistence type="predicted"/>
<gene>
    <name evidence="2" type="ORF">PLXY2_LOCUS11513</name>
</gene>
<dbReference type="Proteomes" id="UP000653454">
    <property type="component" value="Unassembled WGS sequence"/>
</dbReference>
<evidence type="ECO:0000256" key="1">
    <source>
        <dbReference type="SAM" id="MobiDB-lite"/>
    </source>
</evidence>
<accession>A0A8S4FXC5</accession>
<feature type="region of interest" description="Disordered" evidence="1">
    <location>
        <begin position="145"/>
        <end position="199"/>
    </location>
</feature>
<sequence>MSQVQDRRAGTIWLIVESARAAFTRVIDVKNKCQRKCVYVALYTVTGLCAGVAGSVRTFLEAVSVMKCALVDESACYRGNQFITVRSNDASPGAATAGGAQSVGVAREVGPGQRRPGPAAYHPRANFTRHTNRRKNSAEINRIIAKYSRPNSRTDERHASIQTSQTRKQVHSYQAPPVRPARQKKGSLKGSKSEDNLANMDSDVSYYPEIKPPPRYKYRTKSCEDITAFVDVNHSKKSTMYQENSILNSKTASQVRPVPLPRKQLHSICEDSMTEFKDSAIEIRSEDSFRTSTPISKRKTYSEGEFGTMSGFQKCVKYTSNVFTLRKGRSEPDILSASTSVESVGSSKTLDAKKRWKNLKSPFRKAAFSFLVPWKKKQREEVSDSR</sequence>
<protein>
    <submittedName>
        <fullName evidence="2">(diamondback moth) hypothetical protein</fullName>
    </submittedName>
</protein>
<evidence type="ECO:0000313" key="3">
    <source>
        <dbReference type="Proteomes" id="UP000653454"/>
    </source>
</evidence>
<comment type="caution">
    <text evidence="2">The sequence shown here is derived from an EMBL/GenBank/DDBJ whole genome shotgun (WGS) entry which is preliminary data.</text>
</comment>
<reference evidence="2" key="1">
    <citation type="submission" date="2020-11" db="EMBL/GenBank/DDBJ databases">
        <authorList>
            <person name="Whiteford S."/>
        </authorList>
    </citation>
    <scope>NUCLEOTIDE SEQUENCE</scope>
</reference>
<dbReference type="AlphaFoldDB" id="A0A8S4FXC5"/>